<feature type="compositionally biased region" description="Basic and acidic residues" evidence="2">
    <location>
        <begin position="13"/>
        <end position="22"/>
    </location>
</feature>
<evidence type="ECO:0000313" key="3">
    <source>
        <dbReference type="EMBL" id="KAK1370393.1"/>
    </source>
</evidence>
<feature type="compositionally biased region" description="Basic and acidic residues" evidence="2">
    <location>
        <begin position="93"/>
        <end position="103"/>
    </location>
</feature>
<proteinExistence type="inferred from homology"/>
<protein>
    <submittedName>
        <fullName evidence="3">25 kDa protein dehydrin</fullName>
    </submittedName>
</protein>
<dbReference type="GO" id="GO:0009737">
    <property type="term" value="P:response to abscisic acid"/>
    <property type="evidence" value="ECO:0007669"/>
    <property type="project" value="TreeGrafter"/>
</dbReference>
<evidence type="ECO:0000313" key="4">
    <source>
        <dbReference type="Proteomes" id="UP001237642"/>
    </source>
</evidence>
<dbReference type="Pfam" id="PF00257">
    <property type="entry name" value="Dehydrin"/>
    <property type="match status" value="1"/>
</dbReference>
<feature type="region of interest" description="Disordered" evidence="2">
    <location>
        <begin position="134"/>
        <end position="183"/>
    </location>
</feature>
<feature type="region of interest" description="Disordered" evidence="2">
    <location>
        <begin position="1"/>
        <end position="119"/>
    </location>
</feature>
<dbReference type="Proteomes" id="UP001237642">
    <property type="component" value="Unassembled WGS sequence"/>
</dbReference>
<dbReference type="InterPro" id="IPR000167">
    <property type="entry name" value="Dehydrin"/>
</dbReference>
<keyword evidence="4" id="KW-1185">Reference proteome</keyword>
<comment type="similarity">
    <text evidence="1">Belongs to the plant dehydrin family.</text>
</comment>
<reference evidence="3" key="2">
    <citation type="submission" date="2023-05" db="EMBL/GenBank/DDBJ databases">
        <authorList>
            <person name="Schelkunov M.I."/>
        </authorList>
    </citation>
    <scope>NUCLEOTIDE SEQUENCE</scope>
    <source>
        <strain evidence="3">Hsosn_3</strain>
        <tissue evidence="3">Leaf</tissue>
    </source>
</reference>
<dbReference type="PANTHER" id="PTHR33346:SF2">
    <property type="entry name" value="DEHYDRIN ERD14"/>
    <property type="match status" value="1"/>
</dbReference>
<dbReference type="PROSITE" id="PS00315">
    <property type="entry name" value="DEHYDRIN_1"/>
    <property type="match status" value="1"/>
</dbReference>
<comment type="caution">
    <text evidence="3">The sequence shown here is derived from an EMBL/GenBank/DDBJ whole genome shotgun (WGS) entry which is preliminary data.</text>
</comment>
<dbReference type="InterPro" id="IPR030513">
    <property type="entry name" value="Dehydrin_CS"/>
</dbReference>
<dbReference type="EMBL" id="JAUIZM010000008">
    <property type="protein sequence ID" value="KAK1370393.1"/>
    <property type="molecule type" value="Genomic_DNA"/>
</dbReference>
<feature type="compositionally biased region" description="Basic and acidic residues" evidence="2">
    <location>
        <begin position="28"/>
        <end position="53"/>
    </location>
</feature>
<sequence length="183" mass="20699">MGETTGCGMFDFLQKKDGKPQDDAVMIHTEKVQESELEEMKEVQEHSLAEGIHHTRKSSSSSSDEEGRERKKKKKGLKEKIKDKVTNGNEEDTEHKNAPKFVEECNEEGNAEALQPEEKKGFIEKIKEILPGQYKNADEGAMKPKSNSEADGRSETMEKKGFMEKIKDKFPGAHKTGEEKKEI</sequence>
<evidence type="ECO:0000256" key="1">
    <source>
        <dbReference type="ARBA" id="ARBA00008403"/>
    </source>
</evidence>
<evidence type="ECO:0000256" key="2">
    <source>
        <dbReference type="SAM" id="MobiDB-lite"/>
    </source>
</evidence>
<gene>
    <name evidence="3" type="ORF">POM88_036485</name>
</gene>
<dbReference type="GO" id="GO:0009414">
    <property type="term" value="P:response to water deprivation"/>
    <property type="evidence" value="ECO:0007669"/>
    <property type="project" value="TreeGrafter"/>
</dbReference>
<dbReference type="AlphaFoldDB" id="A0AAD8HQ49"/>
<dbReference type="PANTHER" id="PTHR33346">
    <property type="entry name" value="DEHYDRIN XERO 2-RELATED"/>
    <property type="match status" value="1"/>
</dbReference>
<dbReference type="GO" id="GO:0009631">
    <property type="term" value="P:cold acclimation"/>
    <property type="evidence" value="ECO:0007669"/>
    <property type="project" value="TreeGrafter"/>
</dbReference>
<accession>A0AAD8HQ49</accession>
<feature type="compositionally biased region" description="Basic and acidic residues" evidence="2">
    <location>
        <begin position="136"/>
        <end position="183"/>
    </location>
</feature>
<dbReference type="GO" id="GO:0016020">
    <property type="term" value="C:membrane"/>
    <property type="evidence" value="ECO:0007669"/>
    <property type="project" value="TreeGrafter"/>
</dbReference>
<organism evidence="3 4">
    <name type="scientific">Heracleum sosnowskyi</name>
    <dbReference type="NCBI Taxonomy" id="360622"/>
    <lineage>
        <taxon>Eukaryota</taxon>
        <taxon>Viridiplantae</taxon>
        <taxon>Streptophyta</taxon>
        <taxon>Embryophyta</taxon>
        <taxon>Tracheophyta</taxon>
        <taxon>Spermatophyta</taxon>
        <taxon>Magnoliopsida</taxon>
        <taxon>eudicotyledons</taxon>
        <taxon>Gunneridae</taxon>
        <taxon>Pentapetalae</taxon>
        <taxon>asterids</taxon>
        <taxon>campanulids</taxon>
        <taxon>Apiales</taxon>
        <taxon>Apiaceae</taxon>
        <taxon>Apioideae</taxon>
        <taxon>apioid superclade</taxon>
        <taxon>Tordylieae</taxon>
        <taxon>Tordyliinae</taxon>
        <taxon>Heracleum</taxon>
    </lineage>
</organism>
<reference evidence="3" key="1">
    <citation type="submission" date="2023-02" db="EMBL/GenBank/DDBJ databases">
        <title>Genome of toxic invasive species Heracleum sosnowskyi carries increased number of genes despite the absence of recent whole-genome duplications.</title>
        <authorList>
            <person name="Schelkunov M."/>
            <person name="Shtratnikova V."/>
            <person name="Makarenko M."/>
            <person name="Klepikova A."/>
            <person name="Omelchenko D."/>
            <person name="Novikova G."/>
            <person name="Obukhova E."/>
            <person name="Bogdanov V."/>
            <person name="Penin A."/>
            <person name="Logacheva M."/>
        </authorList>
    </citation>
    <scope>NUCLEOTIDE SEQUENCE</scope>
    <source>
        <strain evidence="3">Hsosn_3</strain>
        <tissue evidence="3">Leaf</tissue>
    </source>
</reference>
<name>A0AAD8HQ49_9APIA</name>
<dbReference type="GO" id="GO:0005829">
    <property type="term" value="C:cytosol"/>
    <property type="evidence" value="ECO:0007669"/>
    <property type="project" value="TreeGrafter"/>
</dbReference>